<feature type="region of interest" description="Disordered" evidence="3">
    <location>
        <begin position="176"/>
        <end position="210"/>
    </location>
</feature>
<comment type="caution">
    <text evidence="4">The sequence shown here is derived from an EMBL/GenBank/DDBJ whole genome shotgun (WGS) entry which is preliminary data.</text>
</comment>
<feature type="compositionally biased region" description="Low complexity" evidence="3">
    <location>
        <begin position="200"/>
        <end position="210"/>
    </location>
</feature>
<feature type="compositionally biased region" description="Polar residues" evidence="3">
    <location>
        <begin position="90"/>
        <end position="103"/>
    </location>
</feature>
<evidence type="ECO:0000313" key="5">
    <source>
        <dbReference type="Proteomes" id="UP000786811"/>
    </source>
</evidence>
<feature type="compositionally biased region" description="Polar residues" evidence="3">
    <location>
        <begin position="25"/>
        <end position="38"/>
    </location>
</feature>
<accession>A0A8J2HP38</accession>
<feature type="compositionally biased region" description="Acidic residues" evidence="3">
    <location>
        <begin position="7"/>
        <end position="17"/>
    </location>
</feature>
<dbReference type="OrthoDB" id="5597648at2759"/>
<feature type="region of interest" description="Disordered" evidence="3">
    <location>
        <begin position="1"/>
        <end position="44"/>
    </location>
</feature>
<proteinExistence type="inferred from homology"/>
<keyword evidence="5" id="KW-1185">Reference proteome</keyword>
<dbReference type="PANTHER" id="PTHR12842">
    <property type="entry name" value="FI01459P"/>
    <property type="match status" value="1"/>
</dbReference>
<feature type="region of interest" description="Disordered" evidence="3">
    <location>
        <begin position="81"/>
        <end position="121"/>
    </location>
</feature>
<feature type="compositionally biased region" description="Basic and acidic residues" evidence="3">
    <location>
        <begin position="176"/>
        <end position="199"/>
    </location>
</feature>
<dbReference type="AlphaFoldDB" id="A0A8J2HP38"/>
<evidence type="ECO:0000256" key="2">
    <source>
        <dbReference type="ARBA" id="ARBA00022553"/>
    </source>
</evidence>
<reference evidence="4" key="1">
    <citation type="submission" date="2021-04" db="EMBL/GenBank/DDBJ databases">
        <authorList>
            <person name="Chebbi M.A.C M."/>
        </authorList>
    </citation>
    <scope>NUCLEOTIDE SEQUENCE</scope>
</reference>
<organism evidence="4 5">
    <name type="scientific">Cotesia congregata</name>
    <name type="common">Parasitoid wasp</name>
    <name type="synonym">Apanteles congregatus</name>
    <dbReference type="NCBI Taxonomy" id="51543"/>
    <lineage>
        <taxon>Eukaryota</taxon>
        <taxon>Metazoa</taxon>
        <taxon>Ecdysozoa</taxon>
        <taxon>Arthropoda</taxon>
        <taxon>Hexapoda</taxon>
        <taxon>Insecta</taxon>
        <taxon>Pterygota</taxon>
        <taxon>Neoptera</taxon>
        <taxon>Endopterygota</taxon>
        <taxon>Hymenoptera</taxon>
        <taxon>Apocrita</taxon>
        <taxon>Ichneumonoidea</taxon>
        <taxon>Braconidae</taxon>
        <taxon>Microgastrinae</taxon>
        <taxon>Cotesia</taxon>
    </lineage>
</organism>
<sequence>MATSDSDNFESADEEIEFRDILPPKSSTERVANSTISSDSDDDACVTSVKQNSWSSKINNKNYDNLTDADDTSNVYNTLHNKTGQESKQRTVTIESSSVSNPSLPKYLTDDNQQKGSISNQQQIVTEDVETDNIDNIVEKLNKTEINKCDTIIKDASLDKVNNVLSQVYTLDNTDKKVNKNSDKRKNTEIQEKSKESSKSRSSGVKKLGSRIGSYNTKRVTKEVDFSYVESKKFEKEGNIFSNQECFELDDDGATKILERESSNHFPANSWHKSTGKSSSMDELVEVPPELKSNKKFKEVFGAGDWEDLSDSDKIINEFDTENLKPVLDKLTTTSEEKTNVASGGWGSWGSWGVTTLLNTASVGVSNLTSQVSYGLSVLEESINAPSTTDHKQKQTLNEKSVENTEDSTEQMSLNFSNLIYGVSSITKLVENTGTKVINTGLGTLETIGKKTMEVLQEGDPGLKKKRAFFMNENNKPILSHILKEAKEKALSEQKTFEEKEQAKKVHFESLFDDFQGLIHLEALEMLSKQSDMNIQQRLIALNAEEAISIQETLDEVKELCDLGDENDHEENDNDNLEEKLKALCADLNITLSFDELFKIRKETQNYITNISQPESTVSDREIFQNAISNLAQFTAYCMERFHKTAELILIKDRRSTVNEADALVQLTVLLSQQIGVISNLFCKCLNERAQKSEKSNDSVDITTIFLEATNATSYIKEAFQLFIPILQVGAI</sequence>
<feature type="region of interest" description="Disordered" evidence="3">
    <location>
        <begin position="385"/>
        <end position="409"/>
    </location>
</feature>
<evidence type="ECO:0000256" key="3">
    <source>
        <dbReference type="SAM" id="MobiDB-lite"/>
    </source>
</evidence>
<dbReference type="Proteomes" id="UP000786811">
    <property type="component" value="Unassembled WGS sequence"/>
</dbReference>
<gene>
    <name evidence="4" type="ORF">HICCMSTLAB_LOCUS11370</name>
</gene>
<dbReference type="EMBL" id="CAJNRD030001123">
    <property type="protein sequence ID" value="CAG5103159.1"/>
    <property type="molecule type" value="Genomic_DNA"/>
</dbReference>
<keyword evidence="2" id="KW-0597">Phosphoprotein</keyword>
<evidence type="ECO:0000256" key="1">
    <source>
        <dbReference type="ARBA" id="ARBA00006903"/>
    </source>
</evidence>
<comment type="similarity">
    <text evidence="1">Belongs to the FAM114 family.</text>
</comment>
<name>A0A8J2HP38_COTCN</name>
<dbReference type="Pfam" id="PF05334">
    <property type="entry name" value="DUF719"/>
    <property type="match status" value="1"/>
</dbReference>
<dbReference type="InterPro" id="IPR007998">
    <property type="entry name" value="DUF719"/>
</dbReference>
<protein>
    <submittedName>
        <fullName evidence="4">Similar to Fam114a2: Protein FAM114A2 (Mus musculus)</fullName>
    </submittedName>
</protein>
<evidence type="ECO:0000313" key="4">
    <source>
        <dbReference type="EMBL" id="CAG5103159.1"/>
    </source>
</evidence>
<dbReference type="PANTHER" id="PTHR12842:SF6">
    <property type="entry name" value="FI01459P"/>
    <property type="match status" value="1"/>
</dbReference>